<organism evidence="2 3">
    <name type="scientific">Streptosporangium carneum</name>
    <dbReference type="NCBI Taxonomy" id="47481"/>
    <lineage>
        <taxon>Bacteria</taxon>
        <taxon>Bacillati</taxon>
        <taxon>Actinomycetota</taxon>
        <taxon>Actinomycetes</taxon>
        <taxon>Streptosporangiales</taxon>
        <taxon>Streptosporangiaceae</taxon>
        <taxon>Streptosporangium</taxon>
    </lineage>
</organism>
<keyword evidence="3" id="KW-1185">Reference proteome</keyword>
<name>A0A9W6MCY7_9ACTN</name>
<feature type="compositionally biased region" description="Polar residues" evidence="1">
    <location>
        <begin position="130"/>
        <end position="147"/>
    </location>
</feature>
<dbReference type="Proteomes" id="UP001143474">
    <property type="component" value="Unassembled WGS sequence"/>
</dbReference>
<proteinExistence type="predicted"/>
<sequence length="147" mass="14930">MSSLIASSYAIPYLRNSVDVWCGYGNVLGGRDCGAVQERDLAGDLALAGADDDLAFTRRERDVVVQSDELGDPDAGVEQQPADGVVAGEGAQVALLLAGVQGAGRELGGVVAADDGGAESELGEEVVQHSVDNAVTGSSEPRTELSG</sequence>
<evidence type="ECO:0000256" key="1">
    <source>
        <dbReference type="SAM" id="MobiDB-lite"/>
    </source>
</evidence>
<accession>A0A9W6MCY7</accession>
<feature type="region of interest" description="Disordered" evidence="1">
    <location>
        <begin position="115"/>
        <end position="147"/>
    </location>
</feature>
<reference evidence="2" key="2">
    <citation type="submission" date="2023-01" db="EMBL/GenBank/DDBJ databases">
        <authorList>
            <person name="Sun Q."/>
            <person name="Evtushenko L."/>
        </authorList>
    </citation>
    <scope>NUCLEOTIDE SEQUENCE</scope>
    <source>
        <strain evidence="2">VKM Ac-2007</strain>
    </source>
</reference>
<gene>
    <name evidence="2" type="ORF">GCM10017600_26290</name>
</gene>
<evidence type="ECO:0000313" key="3">
    <source>
        <dbReference type="Proteomes" id="UP001143474"/>
    </source>
</evidence>
<reference evidence="2" key="1">
    <citation type="journal article" date="2014" name="Int. J. Syst. Evol. Microbiol.">
        <title>Complete genome sequence of Corynebacterium casei LMG S-19264T (=DSM 44701T), isolated from a smear-ripened cheese.</title>
        <authorList>
            <consortium name="US DOE Joint Genome Institute (JGI-PGF)"/>
            <person name="Walter F."/>
            <person name="Albersmeier A."/>
            <person name="Kalinowski J."/>
            <person name="Ruckert C."/>
        </authorList>
    </citation>
    <scope>NUCLEOTIDE SEQUENCE</scope>
    <source>
        <strain evidence="2">VKM Ac-2007</strain>
    </source>
</reference>
<comment type="caution">
    <text evidence="2">The sequence shown here is derived from an EMBL/GenBank/DDBJ whole genome shotgun (WGS) entry which is preliminary data.</text>
</comment>
<evidence type="ECO:0000313" key="2">
    <source>
        <dbReference type="EMBL" id="GLK09223.1"/>
    </source>
</evidence>
<dbReference type="AlphaFoldDB" id="A0A9W6MCY7"/>
<protein>
    <submittedName>
        <fullName evidence="2">Uncharacterized protein</fullName>
    </submittedName>
</protein>
<dbReference type="EMBL" id="BSEV01000004">
    <property type="protein sequence ID" value="GLK09223.1"/>
    <property type="molecule type" value="Genomic_DNA"/>
</dbReference>